<reference evidence="2 3" key="1">
    <citation type="journal article" date="2022" name="Int. J. Syst. Evol. Microbiol.">
        <title>Pseudomonas aegrilactucae sp. nov. and Pseudomonas morbosilactucae sp. nov., pathogens causing bacterial rot of lettuce in Japan.</title>
        <authorList>
            <person name="Sawada H."/>
            <person name="Fujikawa T."/>
            <person name="Satou M."/>
        </authorList>
    </citation>
    <scope>NUCLEOTIDE SEQUENCE [LARGE SCALE GENOMIC DNA]</scope>
    <source>
        <strain evidence="2 3">MAFF 302046</strain>
    </source>
</reference>
<protein>
    <recommendedName>
        <fullName evidence="4">DNA-binding protein</fullName>
    </recommendedName>
</protein>
<proteinExistence type="predicted"/>
<comment type="caution">
    <text evidence="2">The sequence shown here is derived from an EMBL/GenBank/DDBJ whole genome shotgun (WGS) entry which is preliminary data.</text>
</comment>
<evidence type="ECO:0000313" key="2">
    <source>
        <dbReference type="EMBL" id="MCK9816774.1"/>
    </source>
</evidence>
<accession>A0ABT0JLU4</accession>
<evidence type="ECO:0008006" key="4">
    <source>
        <dbReference type="Google" id="ProtNLM"/>
    </source>
</evidence>
<reference evidence="2 3" key="2">
    <citation type="journal article" date="2023" name="Plant Pathol.">
        <title>Dismantling and reorganizing Pseudomonas marginalis sensu#lato.</title>
        <authorList>
            <person name="Sawada H."/>
            <person name="Fujikawa T."/>
            <person name="Satou M."/>
        </authorList>
    </citation>
    <scope>NUCLEOTIDE SEQUENCE [LARGE SCALE GENOMIC DNA]</scope>
    <source>
        <strain evidence="2 3">MAFF 302046</strain>
    </source>
</reference>
<evidence type="ECO:0000256" key="1">
    <source>
        <dbReference type="SAM" id="MobiDB-lite"/>
    </source>
</evidence>
<sequence>MPNLSVSVFFAAMTYEEFQRQLGKAGISVKEFAGLLEMNRNSITNCSVRGEIPSHLAVIAALMAEMAEHRLDFKKALSRIEIAPKRPRGAGVKGKFGGSPQAPLSLSPE</sequence>
<dbReference type="Proteomes" id="UP001155163">
    <property type="component" value="Unassembled WGS sequence"/>
</dbReference>
<keyword evidence="3" id="KW-1185">Reference proteome</keyword>
<dbReference type="RefSeq" id="WP_268263085.1">
    <property type="nucleotide sequence ID" value="NZ_JALQCX010000042.1"/>
</dbReference>
<dbReference type="EMBL" id="JALQCX010000042">
    <property type="protein sequence ID" value="MCK9816774.1"/>
    <property type="molecule type" value="Genomic_DNA"/>
</dbReference>
<organism evidence="2 3">
    <name type="scientific">Pseudomonas morbosilactucae</name>
    <dbReference type="NCBI Taxonomy" id="2938197"/>
    <lineage>
        <taxon>Bacteria</taxon>
        <taxon>Pseudomonadati</taxon>
        <taxon>Pseudomonadota</taxon>
        <taxon>Gammaproteobacteria</taxon>
        <taxon>Pseudomonadales</taxon>
        <taxon>Pseudomonadaceae</taxon>
        <taxon>Pseudomonas</taxon>
    </lineage>
</organism>
<evidence type="ECO:0000313" key="3">
    <source>
        <dbReference type="Proteomes" id="UP001155163"/>
    </source>
</evidence>
<gene>
    <name evidence="2" type="ORF">M1B35_22255</name>
</gene>
<feature type="region of interest" description="Disordered" evidence="1">
    <location>
        <begin position="87"/>
        <end position="109"/>
    </location>
</feature>
<name>A0ABT0JLU4_9PSED</name>